<dbReference type="InterPro" id="IPR007710">
    <property type="entry name" value="Nucleoside_deoxyribTrfase"/>
</dbReference>
<protein>
    <submittedName>
        <fullName evidence="1">Nucleoside 2-deoxyribosyltransferase</fullName>
    </submittedName>
</protein>
<reference evidence="1 2" key="1">
    <citation type="submission" date="2018-01" db="EMBL/GenBank/DDBJ databases">
        <title>Draft genome of the type strain Pseudomonas oceani DSM 100277 isolated from the deep water in Okinawa trough, northwestern Pacific Ocean.</title>
        <authorList>
            <person name="Gomila M."/>
            <person name="Mulet M."/>
            <person name="Garcia-Valdes E."/>
            <person name="Lalucat J."/>
        </authorList>
    </citation>
    <scope>NUCLEOTIDE SEQUENCE [LARGE SCALE GENOMIC DNA]</scope>
    <source>
        <strain evidence="1 2">DSM 100277</strain>
    </source>
</reference>
<evidence type="ECO:0000313" key="2">
    <source>
        <dbReference type="Proteomes" id="UP000243451"/>
    </source>
</evidence>
<dbReference type="InterPro" id="IPR051239">
    <property type="entry name" value="2'-dNMP_N-hydrolase"/>
</dbReference>
<dbReference type="OrthoDB" id="9795789at2"/>
<dbReference type="AlphaFoldDB" id="A0A2P4EW30"/>
<dbReference type="GO" id="GO:0009159">
    <property type="term" value="P:deoxyribonucleoside monophosphate catabolic process"/>
    <property type="evidence" value="ECO:0007669"/>
    <property type="project" value="TreeGrafter"/>
</dbReference>
<dbReference type="EMBL" id="PPSK01000006">
    <property type="protein sequence ID" value="POB03827.1"/>
    <property type="molecule type" value="Genomic_DNA"/>
</dbReference>
<keyword evidence="2" id="KW-1185">Reference proteome</keyword>
<name>A0A2P4EW30_9GAMM</name>
<accession>A0A2P4EW30</accession>
<comment type="caution">
    <text evidence="1">The sequence shown here is derived from an EMBL/GenBank/DDBJ whole genome shotgun (WGS) entry which is preliminary data.</text>
</comment>
<gene>
    <name evidence="1" type="ORF">C1949_08990</name>
</gene>
<dbReference type="Proteomes" id="UP000243451">
    <property type="component" value="Unassembled WGS sequence"/>
</dbReference>
<dbReference type="Pfam" id="PF05014">
    <property type="entry name" value="Nuc_deoxyrib_tr"/>
    <property type="match status" value="1"/>
</dbReference>
<dbReference type="Gene3D" id="3.40.50.450">
    <property type="match status" value="1"/>
</dbReference>
<dbReference type="PANTHER" id="PTHR15364:SF0">
    <property type="entry name" value="2'-DEOXYNUCLEOSIDE 5'-PHOSPHATE N-HYDROLASE 1"/>
    <property type="match status" value="1"/>
</dbReference>
<dbReference type="SUPFAM" id="SSF52309">
    <property type="entry name" value="N-(deoxy)ribosyltransferase-like"/>
    <property type="match status" value="1"/>
</dbReference>
<dbReference type="RefSeq" id="WP_104738142.1">
    <property type="nucleotide sequence ID" value="NZ_BMHR01000007.1"/>
</dbReference>
<keyword evidence="1" id="KW-0808">Transferase</keyword>
<dbReference type="PANTHER" id="PTHR15364">
    <property type="entry name" value="2'-DEOXYNUCLEOSIDE 5'-PHOSPHATE N-HYDROLASE 1"/>
    <property type="match status" value="1"/>
</dbReference>
<evidence type="ECO:0000313" key="1">
    <source>
        <dbReference type="EMBL" id="POB03827.1"/>
    </source>
</evidence>
<dbReference type="GO" id="GO:0016740">
    <property type="term" value="F:transferase activity"/>
    <property type="evidence" value="ECO:0007669"/>
    <property type="project" value="UniProtKB-KW"/>
</dbReference>
<organism evidence="1 2">
    <name type="scientific">Halopseudomonas oceani</name>
    <dbReference type="NCBI Taxonomy" id="1708783"/>
    <lineage>
        <taxon>Bacteria</taxon>
        <taxon>Pseudomonadati</taxon>
        <taxon>Pseudomonadota</taxon>
        <taxon>Gammaproteobacteria</taxon>
        <taxon>Pseudomonadales</taxon>
        <taxon>Pseudomonadaceae</taxon>
        <taxon>Halopseudomonas</taxon>
    </lineage>
</organism>
<sequence length="165" mass="17835">MPSVYLAGFDVFYPDALARGEYLKALCATHGLEGLYPLDAALPEGLSDPAGWICQANLDSLRRADAVLANLGHFRGNEPDSGTVFEVGFACALGKPVWAYFPDQQPMIEQLPRDEQGLCPDGFVVENFGLPRNLMLACSWVGASRTAPQAVAELAAWLQANPQPR</sequence>
<dbReference type="GO" id="GO:0070694">
    <property type="term" value="F:5-hydroxymethyl-dUMP N-hydrolase activity"/>
    <property type="evidence" value="ECO:0007669"/>
    <property type="project" value="TreeGrafter"/>
</dbReference>
<proteinExistence type="predicted"/>